<accession>A0A1F5B141</accession>
<reference evidence="1 2" key="1">
    <citation type="journal article" date="2016" name="Nat. Commun.">
        <title>Thousands of microbial genomes shed light on interconnected biogeochemical processes in an aquifer system.</title>
        <authorList>
            <person name="Anantharaman K."/>
            <person name="Brown C.T."/>
            <person name="Hug L.A."/>
            <person name="Sharon I."/>
            <person name="Castelle C.J."/>
            <person name="Probst A.J."/>
            <person name="Thomas B.C."/>
            <person name="Singh A."/>
            <person name="Wilkins M.J."/>
            <person name="Karaoz U."/>
            <person name="Brodie E.L."/>
            <person name="Williams K.H."/>
            <person name="Hubbard S.S."/>
            <person name="Banfield J.F."/>
        </authorList>
    </citation>
    <scope>NUCLEOTIDE SEQUENCE [LARGE SCALE GENOMIC DNA]</scope>
</reference>
<protein>
    <submittedName>
        <fullName evidence="1">Uncharacterized protein</fullName>
    </submittedName>
</protein>
<dbReference type="EMBL" id="MEYI01000008">
    <property type="protein sequence ID" value="OGD24254.1"/>
    <property type="molecule type" value="Genomic_DNA"/>
</dbReference>
<gene>
    <name evidence="1" type="ORF">A2Z10_03285</name>
</gene>
<comment type="caution">
    <text evidence="1">The sequence shown here is derived from an EMBL/GenBank/DDBJ whole genome shotgun (WGS) entry which is preliminary data.</text>
</comment>
<proteinExistence type="predicted"/>
<evidence type="ECO:0000313" key="2">
    <source>
        <dbReference type="Proteomes" id="UP000176639"/>
    </source>
</evidence>
<sequence>MRAILLQRWDDVEYGKERIRSFLCWSNLVEGRGDEKLKPSRSSMLGAFNWLRKYFRWKKYIILVPKTKVYDVPFRVGFYSKQLGVCKISTAVRNASDGPFAMRMGPEDCHFFVVGKASIELAVAEYIRKDLDFF</sequence>
<evidence type="ECO:0000313" key="1">
    <source>
        <dbReference type="EMBL" id="OGD24254.1"/>
    </source>
</evidence>
<organism evidence="1 2">
    <name type="scientific">Candidatus Azambacteria bacterium RBG_16_47_10</name>
    <dbReference type="NCBI Taxonomy" id="1797292"/>
    <lineage>
        <taxon>Bacteria</taxon>
        <taxon>Candidatus Azamiibacteriota</taxon>
    </lineage>
</organism>
<dbReference type="AlphaFoldDB" id="A0A1F5B141"/>
<dbReference type="Proteomes" id="UP000176639">
    <property type="component" value="Unassembled WGS sequence"/>
</dbReference>
<name>A0A1F5B141_9BACT</name>